<dbReference type="CDD" id="cd14852">
    <property type="entry name" value="LD-carboxypeptidase"/>
    <property type="match status" value="1"/>
</dbReference>
<dbReference type="EMBL" id="JAPQFJ010000023">
    <property type="protein sequence ID" value="MCY6960254.1"/>
    <property type="molecule type" value="Genomic_DNA"/>
</dbReference>
<evidence type="ECO:0000313" key="2">
    <source>
        <dbReference type="EMBL" id="MCY6960254.1"/>
    </source>
</evidence>
<accession>A0ABT4DD56</accession>
<dbReference type="PANTHER" id="PTHR34385:SF1">
    <property type="entry name" value="PEPTIDOGLYCAN L-ALANYL-D-GLUTAMATE ENDOPEPTIDASE CWLK"/>
    <property type="match status" value="1"/>
</dbReference>
<keyword evidence="3" id="KW-1185">Reference proteome</keyword>
<feature type="domain" description="D-alanyl-D-alanine carboxypeptidase-like core" evidence="1">
    <location>
        <begin position="140"/>
        <end position="259"/>
    </location>
</feature>
<gene>
    <name evidence="2" type="ORF">OW729_16675</name>
</gene>
<evidence type="ECO:0000313" key="3">
    <source>
        <dbReference type="Proteomes" id="UP001144612"/>
    </source>
</evidence>
<dbReference type="Gene3D" id="3.30.1380.10">
    <property type="match status" value="1"/>
</dbReference>
<dbReference type="InterPro" id="IPR058193">
    <property type="entry name" value="VanY/YodJ_core_dom"/>
</dbReference>
<organism evidence="2 3">
    <name type="scientific">Clostridium brassicae</name>
    <dbReference type="NCBI Taxonomy" id="2999072"/>
    <lineage>
        <taxon>Bacteria</taxon>
        <taxon>Bacillati</taxon>
        <taxon>Bacillota</taxon>
        <taxon>Clostridia</taxon>
        <taxon>Eubacteriales</taxon>
        <taxon>Clostridiaceae</taxon>
        <taxon>Clostridium</taxon>
    </lineage>
</organism>
<dbReference type="InterPro" id="IPR009045">
    <property type="entry name" value="Zn_M74/Hedgehog-like"/>
</dbReference>
<dbReference type="RefSeq" id="WP_268062688.1">
    <property type="nucleotide sequence ID" value="NZ_JAPQFJ010000023.1"/>
</dbReference>
<evidence type="ECO:0000259" key="1">
    <source>
        <dbReference type="Pfam" id="PF02557"/>
    </source>
</evidence>
<comment type="caution">
    <text evidence="2">The sequence shown here is derived from an EMBL/GenBank/DDBJ whole genome shotgun (WGS) entry which is preliminary data.</text>
</comment>
<name>A0ABT4DD56_9CLOT</name>
<dbReference type="InterPro" id="IPR003709">
    <property type="entry name" value="VanY-like_core_dom"/>
</dbReference>
<dbReference type="SUPFAM" id="SSF55166">
    <property type="entry name" value="Hedgehog/DD-peptidase"/>
    <property type="match status" value="1"/>
</dbReference>
<dbReference type="Pfam" id="PF02557">
    <property type="entry name" value="VanY"/>
    <property type="match status" value="1"/>
</dbReference>
<dbReference type="InterPro" id="IPR052179">
    <property type="entry name" value="DD-CPase-like"/>
</dbReference>
<protein>
    <submittedName>
        <fullName evidence="2">M15 family metallopeptidase</fullName>
    </submittedName>
</protein>
<reference evidence="2" key="1">
    <citation type="submission" date="2022-12" db="EMBL/GenBank/DDBJ databases">
        <title>Clostridium sp. nov., isolated from industrial wastewater.</title>
        <authorList>
            <person name="Jiayan W."/>
        </authorList>
    </citation>
    <scope>NUCLEOTIDE SEQUENCE</scope>
    <source>
        <strain evidence="2">ZC22-4</strain>
    </source>
</reference>
<dbReference type="PANTHER" id="PTHR34385">
    <property type="entry name" value="D-ALANYL-D-ALANINE CARBOXYPEPTIDASE"/>
    <property type="match status" value="1"/>
</dbReference>
<dbReference type="Proteomes" id="UP001144612">
    <property type="component" value="Unassembled WGS sequence"/>
</dbReference>
<sequence length="278" mass="31719">MKKILKKVLLFGVLIICGLWYILGGQNLNLGNINNKNNLVQEAEVNDKDKSEQEIEVEDKDKFKQGVEVKDKKKDEYQQETKVKDEEKSEQAANINIKEELLLVNRKHGLSKDYIPKGLSIPNIQFLSKSENDERHVAGIVVKPLEELINTAKAEGIILLGNSGYRSYKSQQDVYKSRVKSQGKKLADAYVAKPGFSEHQSGLCIDVTNKSRYFVDGTKEADWLAKNCYRFGFIIRYPKEKKSVTGIEHEPWHIRYVGKKAAKYIHDNGIALEEYLGK</sequence>
<proteinExistence type="predicted"/>